<proteinExistence type="predicted"/>
<dbReference type="Gene3D" id="3.40.50.410">
    <property type="entry name" value="von Willebrand factor, type A domain"/>
    <property type="match status" value="1"/>
</dbReference>
<sequence length="229" mass="24749">MKRLFDYLACAVLLLSGVLAGAMPARAAEQLTPCTEDAMIVFDASGSMSGNLDPFSTVVQLRIDEVRKALRRVLPRAQLNRKIGLVTYGAGAYNQCNVQLELRPTPQAAAPIMRIVDALRPAGKTPLTQAIEQAAEVLDYRNQPGVIVVLTDGQETCDGHPCELGKRLGAEAPNLTVNVIGFRLQSDSWLGAQSYLDAKCLAEETGGTYLTSMARTTSSKRSSRRWVAP</sequence>
<dbReference type="AlphaFoldDB" id="A0A1E3VUC9"/>
<dbReference type="SMART" id="SM00327">
    <property type="entry name" value="VWA"/>
    <property type="match status" value="1"/>
</dbReference>
<dbReference type="SUPFAM" id="SSF53300">
    <property type="entry name" value="vWA-like"/>
    <property type="match status" value="1"/>
</dbReference>
<dbReference type="STRING" id="1774970.AUC70_12885"/>
<accession>A0A1E3VUC9</accession>
<feature type="chain" id="PRO_5009138589" description="VWFA domain-containing protein" evidence="1">
    <location>
        <begin position="28"/>
        <end position="229"/>
    </location>
</feature>
<dbReference type="EMBL" id="LPWE01000002">
    <property type="protein sequence ID" value="ODR97160.1"/>
    <property type="molecule type" value="Genomic_DNA"/>
</dbReference>
<feature type="domain" description="VWFA" evidence="2">
    <location>
        <begin position="37"/>
        <end position="182"/>
    </location>
</feature>
<keyword evidence="4" id="KW-1185">Reference proteome</keyword>
<dbReference type="Proteomes" id="UP000094172">
    <property type="component" value="Unassembled WGS sequence"/>
</dbReference>
<dbReference type="PROSITE" id="PS50234">
    <property type="entry name" value="VWFA"/>
    <property type="match status" value="1"/>
</dbReference>
<reference evidence="3 4" key="1">
    <citation type="journal article" date="2016" name="Environ. Microbiol.">
        <title>New Methyloceanibacter diversity from North Sea sediments includes methanotroph containing solely the soluble methane monooxygenase.</title>
        <authorList>
            <person name="Vekeman B."/>
            <person name="Kerckhof F.M."/>
            <person name="Cremers G."/>
            <person name="de Vos P."/>
            <person name="Vandamme P."/>
            <person name="Boon N."/>
            <person name="Op den Camp H.J."/>
            <person name="Heylen K."/>
        </authorList>
    </citation>
    <scope>NUCLEOTIDE SEQUENCE [LARGE SCALE GENOMIC DNA]</scope>
    <source>
        <strain evidence="3 4">R-67176</strain>
    </source>
</reference>
<organism evidence="3 4">
    <name type="scientific">Methyloceanibacter stevinii</name>
    <dbReference type="NCBI Taxonomy" id="1774970"/>
    <lineage>
        <taxon>Bacteria</taxon>
        <taxon>Pseudomonadati</taxon>
        <taxon>Pseudomonadota</taxon>
        <taxon>Alphaproteobacteria</taxon>
        <taxon>Hyphomicrobiales</taxon>
        <taxon>Hyphomicrobiaceae</taxon>
        <taxon>Methyloceanibacter</taxon>
    </lineage>
</organism>
<protein>
    <recommendedName>
        <fullName evidence="2">VWFA domain-containing protein</fullName>
    </recommendedName>
</protein>
<evidence type="ECO:0000259" key="2">
    <source>
        <dbReference type="PROSITE" id="PS50234"/>
    </source>
</evidence>
<name>A0A1E3VUC9_9HYPH</name>
<evidence type="ECO:0000313" key="4">
    <source>
        <dbReference type="Proteomes" id="UP000094172"/>
    </source>
</evidence>
<dbReference type="InterPro" id="IPR036465">
    <property type="entry name" value="vWFA_dom_sf"/>
</dbReference>
<dbReference type="Pfam" id="PF13519">
    <property type="entry name" value="VWA_2"/>
    <property type="match status" value="1"/>
</dbReference>
<dbReference type="InterPro" id="IPR051266">
    <property type="entry name" value="CLCR"/>
</dbReference>
<evidence type="ECO:0000256" key="1">
    <source>
        <dbReference type="SAM" id="SignalP"/>
    </source>
</evidence>
<gene>
    <name evidence="3" type="ORF">AUC70_12885</name>
</gene>
<dbReference type="PANTHER" id="PTHR10579:SF43">
    <property type="entry name" value="ZINC FINGER (C3HC4-TYPE RING FINGER) FAMILY PROTEIN"/>
    <property type="match status" value="1"/>
</dbReference>
<dbReference type="InterPro" id="IPR002035">
    <property type="entry name" value="VWF_A"/>
</dbReference>
<dbReference type="RefSeq" id="WP_083241122.1">
    <property type="nucleotide sequence ID" value="NZ_LPWE01000002.1"/>
</dbReference>
<feature type="signal peptide" evidence="1">
    <location>
        <begin position="1"/>
        <end position="27"/>
    </location>
</feature>
<evidence type="ECO:0000313" key="3">
    <source>
        <dbReference type="EMBL" id="ODR97160.1"/>
    </source>
</evidence>
<dbReference type="PANTHER" id="PTHR10579">
    <property type="entry name" value="CALCIUM-ACTIVATED CHLORIDE CHANNEL REGULATOR"/>
    <property type="match status" value="1"/>
</dbReference>
<comment type="caution">
    <text evidence="3">The sequence shown here is derived from an EMBL/GenBank/DDBJ whole genome shotgun (WGS) entry which is preliminary data.</text>
</comment>
<keyword evidence="1" id="KW-0732">Signal</keyword>